<organism evidence="1 2">
    <name type="scientific">Pomacea canaliculata</name>
    <name type="common">Golden apple snail</name>
    <dbReference type="NCBI Taxonomy" id="400727"/>
    <lineage>
        <taxon>Eukaryota</taxon>
        <taxon>Metazoa</taxon>
        <taxon>Spiralia</taxon>
        <taxon>Lophotrochozoa</taxon>
        <taxon>Mollusca</taxon>
        <taxon>Gastropoda</taxon>
        <taxon>Caenogastropoda</taxon>
        <taxon>Architaenioglossa</taxon>
        <taxon>Ampullarioidea</taxon>
        <taxon>Ampullariidae</taxon>
        <taxon>Pomacea</taxon>
    </lineage>
</organism>
<proteinExistence type="predicted"/>
<dbReference type="Proteomes" id="UP000245119">
    <property type="component" value="Linkage Group LG9"/>
</dbReference>
<evidence type="ECO:0000313" key="1">
    <source>
        <dbReference type="EMBL" id="PVD25325.1"/>
    </source>
</evidence>
<dbReference type="GO" id="GO:0008081">
    <property type="term" value="F:phosphoric diester hydrolase activity"/>
    <property type="evidence" value="ECO:0007669"/>
    <property type="project" value="InterPro"/>
</dbReference>
<reference evidence="1 2" key="1">
    <citation type="submission" date="2018-04" db="EMBL/GenBank/DDBJ databases">
        <title>The genome of golden apple snail Pomacea canaliculata provides insight into stress tolerance and invasive adaptation.</title>
        <authorList>
            <person name="Liu C."/>
            <person name="Liu B."/>
            <person name="Ren Y."/>
            <person name="Zhang Y."/>
            <person name="Wang H."/>
            <person name="Li S."/>
            <person name="Jiang F."/>
            <person name="Yin L."/>
            <person name="Zhang G."/>
            <person name="Qian W."/>
            <person name="Fan W."/>
        </authorList>
    </citation>
    <scope>NUCLEOTIDE SEQUENCE [LARGE SCALE GENOMIC DNA]</scope>
    <source>
        <strain evidence="1">SZHN2017</strain>
        <tissue evidence="1">Muscle</tissue>
    </source>
</reference>
<dbReference type="GO" id="GO:0006629">
    <property type="term" value="P:lipid metabolic process"/>
    <property type="evidence" value="ECO:0007669"/>
    <property type="project" value="InterPro"/>
</dbReference>
<dbReference type="InterPro" id="IPR017946">
    <property type="entry name" value="PLC-like_Pdiesterase_TIM-brl"/>
</dbReference>
<dbReference type="OrthoDB" id="1046782at2759"/>
<sequence length="181" mass="20417">MTADSHKQLIDLIQDFFGDKLVPSYFIATKPQDISLRSLYATPHRVFVFYQAGYFLTEAGLWPSSAIVAPWADTDDVKIMVEFLENWYKTKAFSWQFTVAQGVVTPSYNTVAKHLCTTLKKISVPATSTFTDWVASKTAEASVDFVVAGRYELDQLIPCQTKLCGKLRWIVGKWILYIGVA</sequence>
<keyword evidence="2" id="KW-1185">Reference proteome</keyword>
<protein>
    <submittedName>
        <fullName evidence="1">Uncharacterized protein</fullName>
    </submittedName>
</protein>
<accession>A0A2T7NVZ2</accession>
<dbReference type="SUPFAM" id="SSF51695">
    <property type="entry name" value="PLC-like phosphodiesterases"/>
    <property type="match status" value="1"/>
</dbReference>
<dbReference type="STRING" id="400727.A0A2T7NVZ2"/>
<gene>
    <name evidence="1" type="ORF">C0Q70_15825</name>
</gene>
<comment type="caution">
    <text evidence="1">The sequence shown here is derived from an EMBL/GenBank/DDBJ whole genome shotgun (WGS) entry which is preliminary data.</text>
</comment>
<evidence type="ECO:0000313" key="2">
    <source>
        <dbReference type="Proteomes" id="UP000245119"/>
    </source>
</evidence>
<name>A0A2T7NVZ2_POMCA</name>
<dbReference type="EMBL" id="PZQS01000009">
    <property type="protein sequence ID" value="PVD25325.1"/>
    <property type="molecule type" value="Genomic_DNA"/>
</dbReference>
<dbReference type="AlphaFoldDB" id="A0A2T7NVZ2"/>